<sequence>MPKTPTKPKVSGHWKLDSSPYRSPPDRKCTKAVEQDSSDSEIEDATWEPRTPKVRKQPAVDGRMYLVAPGQWLTRDQMLSVNRARRFGLHRKPALPCLGDAELEVKDLVRVSDDVLQELIDLDAKVLLPRDATQKQIDACDDGSITTTNLKILALKAFAEAYIATKCVESEGEDEASVKTKCNCSANAHAETSNIAGGSLIEVSDGTITIRVPAVLQRAFSGAITPADIFRWLLESGKQVADALQTAHALTM</sequence>
<feature type="region of interest" description="Disordered" evidence="1">
    <location>
        <begin position="1"/>
        <end position="51"/>
    </location>
</feature>
<gene>
    <name evidence="2" type="ORF">SCHCODRAFT_104423</name>
</gene>
<evidence type="ECO:0000256" key="1">
    <source>
        <dbReference type="SAM" id="MobiDB-lite"/>
    </source>
</evidence>
<protein>
    <submittedName>
        <fullName evidence="2">Uncharacterized protein</fullName>
    </submittedName>
</protein>
<dbReference type="GeneID" id="9594748"/>
<proteinExistence type="predicted"/>
<feature type="compositionally biased region" description="Acidic residues" evidence="1">
    <location>
        <begin position="36"/>
        <end position="46"/>
    </location>
</feature>
<feature type="non-terminal residue" evidence="2">
    <location>
        <position position="252"/>
    </location>
</feature>
<dbReference type="EMBL" id="GL377302">
    <property type="protein sequence ID" value="EFJ03974.1"/>
    <property type="molecule type" value="Genomic_DNA"/>
</dbReference>
<dbReference type="VEuPathDB" id="FungiDB:SCHCODRAFT_01209299"/>
<evidence type="ECO:0000313" key="3">
    <source>
        <dbReference type="Proteomes" id="UP000007431"/>
    </source>
</evidence>
<keyword evidence="3" id="KW-1185">Reference proteome</keyword>
<name>D8PK74_SCHCM</name>
<accession>D8PK74</accession>
<dbReference type="RefSeq" id="XP_003038876.1">
    <property type="nucleotide sequence ID" value="XM_003038830.1"/>
</dbReference>
<feature type="compositionally biased region" description="Basic and acidic residues" evidence="1">
    <location>
        <begin position="24"/>
        <end position="34"/>
    </location>
</feature>
<dbReference type="HOGENOM" id="CLU_1103313_0_0_1"/>
<evidence type="ECO:0000313" key="2">
    <source>
        <dbReference type="EMBL" id="EFJ03974.1"/>
    </source>
</evidence>
<dbReference type="OrthoDB" id="10296502at2759"/>
<dbReference type="Proteomes" id="UP000007431">
    <property type="component" value="Unassembled WGS sequence"/>
</dbReference>
<dbReference type="KEGG" id="scm:SCHCO_01209299"/>
<dbReference type="AlphaFoldDB" id="D8PK74"/>
<dbReference type="InParanoid" id="D8PK74"/>
<reference evidence="2 3" key="1">
    <citation type="journal article" date="2010" name="Nat. Biotechnol.">
        <title>Genome sequence of the model mushroom Schizophyllum commune.</title>
        <authorList>
            <person name="Ohm R.A."/>
            <person name="de Jong J.F."/>
            <person name="Lugones L.G."/>
            <person name="Aerts A."/>
            <person name="Kothe E."/>
            <person name="Stajich J.E."/>
            <person name="de Vries R.P."/>
            <person name="Record E."/>
            <person name="Levasseur A."/>
            <person name="Baker S.E."/>
            <person name="Bartholomew K.A."/>
            <person name="Coutinho P.M."/>
            <person name="Erdmann S."/>
            <person name="Fowler T.J."/>
            <person name="Gathman A.C."/>
            <person name="Lombard V."/>
            <person name="Henrissat B."/>
            <person name="Knabe N."/>
            <person name="Kuees U."/>
            <person name="Lilly W.W."/>
            <person name="Lindquist E."/>
            <person name="Lucas S."/>
            <person name="Magnuson J.K."/>
            <person name="Piumi F."/>
            <person name="Raudaskoski M."/>
            <person name="Salamov A."/>
            <person name="Schmutz J."/>
            <person name="Schwarze F.W.M.R."/>
            <person name="vanKuyk P.A."/>
            <person name="Horton J.S."/>
            <person name="Grigoriev I.V."/>
            <person name="Woesten H.A.B."/>
        </authorList>
    </citation>
    <scope>NUCLEOTIDE SEQUENCE [LARGE SCALE GENOMIC DNA]</scope>
    <source>
        <strain evidence="3">H4-8 / FGSC 9210</strain>
    </source>
</reference>
<organism evidence="3">
    <name type="scientific">Schizophyllum commune (strain H4-8 / FGSC 9210)</name>
    <name type="common">Split gill fungus</name>
    <dbReference type="NCBI Taxonomy" id="578458"/>
    <lineage>
        <taxon>Eukaryota</taxon>
        <taxon>Fungi</taxon>
        <taxon>Dikarya</taxon>
        <taxon>Basidiomycota</taxon>
        <taxon>Agaricomycotina</taxon>
        <taxon>Agaricomycetes</taxon>
        <taxon>Agaricomycetidae</taxon>
        <taxon>Agaricales</taxon>
        <taxon>Schizophyllaceae</taxon>
        <taxon>Schizophyllum</taxon>
    </lineage>
</organism>